<protein>
    <submittedName>
        <fullName evidence="4">SDR family oxidoreductase</fullName>
    </submittedName>
</protein>
<evidence type="ECO:0000313" key="4">
    <source>
        <dbReference type="EMBL" id="QAB18680.1"/>
    </source>
</evidence>
<dbReference type="PANTHER" id="PTHR42760:SF133">
    <property type="entry name" value="3-OXOACYL-[ACYL-CARRIER-PROTEIN] REDUCTASE"/>
    <property type="match status" value="1"/>
</dbReference>
<dbReference type="EMBL" id="CP035037">
    <property type="protein sequence ID" value="QAB18680.1"/>
    <property type="molecule type" value="Genomic_DNA"/>
</dbReference>
<sequence length="265" mass="28338">MGWHHSARDGRLRAERGLRSDREPRAFVVPRLEGAGIVTAGVTIVTGASGGIGRATIETLTTRGHRCVGWDRVPAPDMRSVLMDLTDPEQVRQAIRESVDDAGVRAIVHCAGVVHFSGLAGTDPEVWQRVIQINLVATIGMFQQLIPVMNDGGRVVMFGSGTVPKGPAEMFGYTASKAGVMGFARSLARELGPRSITVNVVSPGFTETGMVQGFRHTEDANVRSRAIQRSARPEDVVGPVAFFLSEDAAFVTGQNLYVDGGSVMP</sequence>
<reference evidence="4 5" key="1">
    <citation type="submission" date="2019-01" db="EMBL/GenBank/DDBJ databases">
        <title>Leucobacter muris sp. nov. isolated from the nose of a laboratory mouse.</title>
        <authorList>
            <person name="Benga L."/>
            <person name="Sproeer C."/>
            <person name="Schumann P."/>
            <person name="Verbarg S."/>
            <person name="Bunk B."/>
            <person name="Engelhardt E."/>
            <person name="Benten P.M."/>
            <person name="Sager M."/>
        </authorList>
    </citation>
    <scope>NUCLEOTIDE SEQUENCE [LARGE SCALE GENOMIC DNA]</scope>
    <source>
        <strain evidence="4 5">DSM 101948</strain>
    </source>
</reference>
<evidence type="ECO:0000313" key="5">
    <source>
        <dbReference type="Proteomes" id="UP000285768"/>
    </source>
</evidence>
<feature type="domain" description="Ketoreductase" evidence="3">
    <location>
        <begin position="41"/>
        <end position="204"/>
    </location>
</feature>
<dbReference type="PRINTS" id="PR00080">
    <property type="entry name" value="SDRFAMILY"/>
</dbReference>
<dbReference type="PROSITE" id="PS00061">
    <property type="entry name" value="ADH_SHORT"/>
    <property type="match status" value="1"/>
</dbReference>
<name>A0ABX5QI34_9MICO</name>
<evidence type="ECO:0000259" key="3">
    <source>
        <dbReference type="SMART" id="SM00822"/>
    </source>
</evidence>
<dbReference type="InterPro" id="IPR020904">
    <property type="entry name" value="Sc_DH/Rdtase_CS"/>
</dbReference>
<dbReference type="Gene3D" id="3.40.50.720">
    <property type="entry name" value="NAD(P)-binding Rossmann-like Domain"/>
    <property type="match status" value="1"/>
</dbReference>
<evidence type="ECO:0000256" key="1">
    <source>
        <dbReference type="ARBA" id="ARBA00006484"/>
    </source>
</evidence>
<dbReference type="SUPFAM" id="SSF51735">
    <property type="entry name" value="NAD(P)-binding Rossmann-fold domains"/>
    <property type="match status" value="1"/>
</dbReference>
<dbReference type="Pfam" id="PF13561">
    <property type="entry name" value="adh_short_C2"/>
    <property type="match status" value="1"/>
</dbReference>
<comment type="similarity">
    <text evidence="1">Belongs to the short-chain dehydrogenases/reductases (SDR) family.</text>
</comment>
<keyword evidence="5" id="KW-1185">Reference proteome</keyword>
<dbReference type="InterPro" id="IPR036291">
    <property type="entry name" value="NAD(P)-bd_dom_sf"/>
</dbReference>
<evidence type="ECO:0000256" key="2">
    <source>
        <dbReference type="ARBA" id="ARBA00023002"/>
    </source>
</evidence>
<dbReference type="InterPro" id="IPR057326">
    <property type="entry name" value="KR_dom"/>
</dbReference>
<dbReference type="Proteomes" id="UP000285768">
    <property type="component" value="Chromosome"/>
</dbReference>
<dbReference type="CDD" id="cd05233">
    <property type="entry name" value="SDR_c"/>
    <property type="match status" value="1"/>
</dbReference>
<accession>A0ABX5QI34</accession>
<proteinExistence type="inferred from homology"/>
<organism evidence="4 5">
    <name type="scientific">Leucobacter muris</name>
    <dbReference type="NCBI Taxonomy" id="1935379"/>
    <lineage>
        <taxon>Bacteria</taxon>
        <taxon>Bacillati</taxon>
        <taxon>Actinomycetota</taxon>
        <taxon>Actinomycetes</taxon>
        <taxon>Micrococcales</taxon>
        <taxon>Microbacteriaceae</taxon>
        <taxon>Leucobacter</taxon>
    </lineage>
</organism>
<dbReference type="PRINTS" id="PR00081">
    <property type="entry name" value="GDHRDH"/>
</dbReference>
<gene>
    <name evidence="4" type="ORF">Leucomu_12870</name>
</gene>
<dbReference type="SMART" id="SM00822">
    <property type="entry name" value="PKS_KR"/>
    <property type="match status" value="1"/>
</dbReference>
<keyword evidence="2" id="KW-0560">Oxidoreductase</keyword>
<dbReference type="InterPro" id="IPR002347">
    <property type="entry name" value="SDR_fam"/>
</dbReference>
<dbReference type="PANTHER" id="PTHR42760">
    <property type="entry name" value="SHORT-CHAIN DEHYDROGENASES/REDUCTASES FAMILY MEMBER"/>
    <property type="match status" value="1"/>
</dbReference>